<evidence type="ECO:0000313" key="3">
    <source>
        <dbReference type="Proteomes" id="UP001183582"/>
    </source>
</evidence>
<dbReference type="RefSeq" id="WP_310890235.1">
    <property type="nucleotide sequence ID" value="NZ_BAAAGR010000004.1"/>
</dbReference>
<dbReference type="EMBL" id="JAHWXH010000001">
    <property type="protein sequence ID" value="MDS0244126.1"/>
    <property type="molecule type" value="Genomic_DNA"/>
</dbReference>
<comment type="caution">
    <text evidence="2">The sequence shown here is derived from an EMBL/GenBank/DDBJ whole genome shotgun (WGS) entry which is preliminary data.</text>
</comment>
<sequence>MTDPTTPLWAMLVTVVGLGAAGVALVILARRSRDGRLPRNQIAGIRTALTLSSDAAWYAAQRASASANEIAGWGTLIGAAVLVAIVAAPLPSGVALPTTVVVVLGTAAWMLVWVLIGAARGQRAAHAHR</sequence>
<proteinExistence type="predicted"/>
<feature type="transmembrane region" description="Helical" evidence="1">
    <location>
        <begin position="94"/>
        <end position="119"/>
    </location>
</feature>
<name>A0AAJ2HDI5_9MICO</name>
<gene>
    <name evidence="2" type="ORF">KZC50_00710</name>
</gene>
<keyword evidence="1" id="KW-1133">Transmembrane helix</keyword>
<protein>
    <submittedName>
        <fullName evidence="2">SdpI family protein</fullName>
    </submittedName>
</protein>
<accession>A0AAJ2HDI5</accession>
<feature type="transmembrane region" description="Helical" evidence="1">
    <location>
        <begin position="70"/>
        <end position="88"/>
    </location>
</feature>
<dbReference type="GeneID" id="301456702"/>
<dbReference type="Pfam" id="PF13630">
    <property type="entry name" value="SdpI"/>
    <property type="match status" value="1"/>
</dbReference>
<dbReference type="AlphaFoldDB" id="A0AAJ2HDI5"/>
<dbReference type="InterPro" id="IPR025962">
    <property type="entry name" value="SdpI/YhfL"/>
</dbReference>
<evidence type="ECO:0000313" key="2">
    <source>
        <dbReference type="EMBL" id="MDS0244126.1"/>
    </source>
</evidence>
<keyword evidence="1" id="KW-0812">Transmembrane</keyword>
<dbReference type="Proteomes" id="UP001183582">
    <property type="component" value="Unassembled WGS sequence"/>
</dbReference>
<reference evidence="2 3" key="1">
    <citation type="submission" date="2021-06" db="EMBL/GenBank/DDBJ databases">
        <title>Genome-based taxonomic framework of Microbacterium strains isolated from marine environment, the description of four new species and reclassification of four preexisting species.</title>
        <authorList>
            <person name="Lee S.D."/>
            <person name="Kim S.-M."/>
            <person name="Byeon Y.-S."/>
            <person name="Yang H.L."/>
            <person name="Kim I.S."/>
        </authorList>
    </citation>
    <scope>NUCLEOTIDE SEQUENCE [LARGE SCALE GENOMIC DNA]</scope>
    <source>
        <strain evidence="2 3">KACC 20514</strain>
    </source>
</reference>
<organism evidence="2 3">
    <name type="scientific">Microbacterium aurantiacum</name>
    <dbReference type="NCBI Taxonomy" id="162393"/>
    <lineage>
        <taxon>Bacteria</taxon>
        <taxon>Bacillati</taxon>
        <taxon>Actinomycetota</taxon>
        <taxon>Actinomycetes</taxon>
        <taxon>Micrococcales</taxon>
        <taxon>Microbacteriaceae</taxon>
        <taxon>Microbacterium</taxon>
    </lineage>
</organism>
<feature type="transmembrane region" description="Helical" evidence="1">
    <location>
        <begin position="6"/>
        <end position="29"/>
    </location>
</feature>
<evidence type="ECO:0000256" key="1">
    <source>
        <dbReference type="SAM" id="Phobius"/>
    </source>
</evidence>
<keyword evidence="1" id="KW-0472">Membrane</keyword>